<dbReference type="Pfam" id="PF11563">
    <property type="entry name" value="Protoglobin"/>
    <property type="match status" value="1"/>
</dbReference>
<dbReference type="EMBL" id="CCCS020000009">
    <property type="protein sequence ID" value="CDQ09096.1"/>
    <property type="molecule type" value="Genomic_DNA"/>
</dbReference>
<dbReference type="InterPro" id="IPR044398">
    <property type="entry name" value="Globin-sensor_dom"/>
</dbReference>
<dbReference type="EMBL" id="LT841305">
    <property type="protein sequence ID" value="SMH63993.1"/>
    <property type="molecule type" value="Genomic_DNA"/>
</dbReference>
<evidence type="ECO:0000259" key="1">
    <source>
        <dbReference type="Pfam" id="PF11563"/>
    </source>
</evidence>
<evidence type="ECO:0000313" key="2">
    <source>
        <dbReference type="EMBL" id="CDQ09096.1"/>
    </source>
</evidence>
<reference evidence="2" key="2">
    <citation type="submission" date="2014-07" db="EMBL/GenBank/DDBJ databases">
        <title>Initial genome analysis of the psychrotolerant acidophile Acidithiobacillus ferrivorans CF27: insights into iron and sulfur oxidation pathways and into biofilm formation.</title>
        <authorList>
            <person name="Talla E."/>
            <person name="Hedrich S."/>
            <person name="Mangenot S."/>
            <person name="Ji B."/>
            <person name="Johnson D.B."/>
            <person name="Barbe V."/>
            <person name="Bonnefoy V."/>
        </authorList>
    </citation>
    <scope>NUCLEOTIDE SEQUENCE [LARGE SCALE GENOMIC DNA]</scope>
    <source>
        <strain evidence="2">CF27</strain>
    </source>
</reference>
<organism evidence="2">
    <name type="scientific">Acidithiobacillus ferrivorans</name>
    <dbReference type="NCBI Taxonomy" id="160808"/>
    <lineage>
        <taxon>Bacteria</taxon>
        <taxon>Pseudomonadati</taxon>
        <taxon>Pseudomonadota</taxon>
        <taxon>Acidithiobacillia</taxon>
        <taxon>Acidithiobacillales</taxon>
        <taxon>Acidithiobacillaceae</taxon>
        <taxon>Acidithiobacillus</taxon>
    </lineage>
</organism>
<dbReference type="AlphaFoldDB" id="A0A060UL76"/>
<evidence type="ECO:0000313" key="3">
    <source>
        <dbReference type="EMBL" id="SMH63993.1"/>
    </source>
</evidence>
<dbReference type="GO" id="GO:0020037">
    <property type="term" value="F:heme binding"/>
    <property type="evidence" value="ECO:0007669"/>
    <property type="project" value="InterPro"/>
</dbReference>
<protein>
    <recommendedName>
        <fullName evidence="1">Globin-sensor domain-containing protein</fullName>
    </recommendedName>
</protein>
<feature type="domain" description="Globin-sensor" evidence="1">
    <location>
        <begin position="10"/>
        <end position="159"/>
    </location>
</feature>
<dbReference type="InterPro" id="IPR012292">
    <property type="entry name" value="Globin/Proto"/>
</dbReference>
<reference evidence="2" key="1">
    <citation type="submission" date="2014-03" db="EMBL/GenBank/DDBJ databases">
        <authorList>
            <person name="Genoscope - CEA"/>
        </authorList>
    </citation>
    <scope>NUCLEOTIDE SEQUENCE [LARGE SCALE GENOMIC DNA]</scope>
    <source>
        <strain evidence="2">CF27</strain>
    </source>
</reference>
<dbReference type="InterPro" id="IPR039379">
    <property type="entry name" value="Protoglobin_sensor_dom"/>
</dbReference>
<dbReference type="RefSeq" id="WP_051984686.1">
    <property type="nucleotide sequence ID" value="NZ_CCCS020000009.1"/>
</dbReference>
<dbReference type="InterPro" id="IPR009050">
    <property type="entry name" value="Globin-like_sf"/>
</dbReference>
<sequence length="186" mass="21229">MNDEVIMHDFEAFRKLVGLDELRLERLRVAGEWLRPKVAEITDVFYKRLLADPTTAAFLDGKIEHLKKVHHAWIEDILSGVYDESFFVRQIKIGKAHVTNQVPPLFLAAGFSILRVLLFDQIESAAKMNQPDTCPRCSRALGRLLDACQFLIDRSYEQDRLNRVSKATGMSLPLIEALVMLKQHPG</sequence>
<keyword evidence="4" id="KW-1185">Reference proteome</keyword>
<gene>
    <name evidence="3" type="ORF">AFERRI_10026</name>
    <name evidence="2" type="ORF">AFERRI_170005</name>
</gene>
<reference evidence="3 4" key="3">
    <citation type="submission" date="2017-03" db="EMBL/GenBank/DDBJ databases">
        <authorList>
            <person name="Regsiter A."/>
            <person name="William W."/>
        </authorList>
    </citation>
    <scope>NUCLEOTIDE SEQUENCE [LARGE SCALE GENOMIC DNA]</scope>
    <source>
        <strain evidence="3">PRJEB5721</strain>
    </source>
</reference>
<dbReference type="SUPFAM" id="SSF46458">
    <property type="entry name" value="Globin-like"/>
    <property type="match status" value="1"/>
</dbReference>
<name>A0A060UL76_9PROT</name>
<dbReference type="CDD" id="cd01068">
    <property type="entry name" value="globin_sensor"/>
    <property type="match status" value="1"/>
</dbReference>
<dbReference type="GO" id="GO:0019825">
    <property type="term" value="F:oxygen binding"/>
    <property type="evidence" value="ECO:0007669"/>
    <property type="project" value="InterPro"/>
</dbReference>
<dbReference type="Proteomes" id="UP000193925">
    <property type="component" value="Chromosome AFERRI"/>
</dbReference>
<accession>A0A060UL76</accession>
<evidence type="ECO:0000313" key="4">
    <source>
        <dbReference type="Proteomes" id="UP000193925"/>
    </source>
</evidence>
<dbReference type="Gene3D" id="1.10.490.10">
    <property type="entry name" value="Globins"/>
    <property type="match status" value="1"/>
</dbReference>
<proteinExistence type="predicted"/>